<keyword evidence="2" id="KW-1185">Reference proteome</keyword>
<dbReference type="PROSITE" id="PS51257">
    <property type="entry name" value="PROKAR_LIPOPROTEIN"/>
    <property type="match status" value="1"/>
</dbReference>
<reference evidence="1 2" key="1">
    <citation type="journal article" date="2015" name="Int. J. Syst. Evol. Microbiol.">
        <title>Winogradskyella litoriviva sp. nov., isolated from coastal seawater.</title>
        <authorList>
            <person name="Nedashkovskaya O.I."/>
            <person name="Kukhlevskiy A.D."/>
            <person name="Zhukova N.V."/>
            <person name="Kim S.J."/>
            <person name="Rhee S.K."/>
            <person name="Mikhailov V.V."/>
        </authorList>
    </citation>
    <scope>NUCLEOTIDE SEQUENCE [LARGE SCALE GENOMIC DNA]</scope>
    <source>
        <strain evidence="1 2">KMM6491</strain>
    </source>
</reference>
<dbReference type="RefSeq" id="WP_173302172.1">
    <property type="nucleotide sequence ID" value="NZ_JABRWQ010000006.1"/>
</dbReference>
<sequence>MKHTLNILLLILTLISCKNQSKSELKETSSNSKTETESIKFRQIIFGRYCGECDESCAPMFRLTFDKKEPTLAADFEDTYFSLKNKVEFKTDLNQEKKLEIAYEIVNKIPETLYNWKTDKEKFGCPDCTDGCGYYLEFIKKNGDLKTFDLDDFEETENIPKEVLEFTHFLAERIDKLIE</sequence>
<accession>A0ABX2E7Y0</accession>
<protein>
    <submittedName>
        <fullName evidence="1">Uncharacterized protein</fullName>
    </submittedName>
</protein>
<organism evidence="1 2">
    <name type="scientific">Winogradskyella litoriviva</name>
    <dbReference type="NCBI Taxonomy" id="1220182"/>
    <lineage>
        <taxon>Bacteria</taxon>
        <taxon>Pseudomonadati</taxon>
        <taxon>Bacteroidota</taxon>
        <taxon>Flavobacteriia</taxon>
        <taxon>Flavobacteriales</taxon>
        <taxon>Flavobacteriaceae</taxon>
        <taxon>Winogradskyella</taxon>
    </lineage>
</organism>
<evidence type="ECO:0000313" key="1">
    <source>
        <dbReference type="EMBL" id="NRD24530.1"/>
    </source>
</evidence>
<evidence type="ECO:0000313" key="2">
    <source>
        <dbReference type="Proteomes" id="UP000805085"/>
    </source>
</evidence>
<dbReference type="EMBL" id="JABRWQ010000006">
    <property type="protein sequence ID" value="NRD24530.1"/>
    <property type="molecule type" value="Genomic_DNA"/>
</dbReference>
<proteinExistence type="predicted"/>
<gene>
    <name evidence="1" type="ORF">HNV10_14825</name>
</gene>
<comment type="caution">
    <text evidence="1">The sequence shown here is derived from an EMBL/GenBank/DDBJ whole genome shotgun (WGS) entry which is preliminary data.</text>
</comment>
<name>A0ABX2E7Y0_9FLAO</name>
<dbReference type="Proteomes" id="UP000805085">
    <property type="component" value="Unassembled WGS sequence"/>
</dbReference>